<dbReference type="InParanoid" id="A0A482XG50"/>
<dbReference type="Pfam" id="PF13899">
    <property type="entry name" value="Thioredoxin_7"/>
    <property type="match status" value="1"/>
</dbReference>
<dbReference type="PANTHER" id="PTHR15337:SF11">
    <property type="entry name" value="THIOREDOXIN DOMAIN-CONTAINING PROTEIN"/>
    <property type="match status" value="1"/>
</dbReference>
<dbReference type="STRING" id="195883.A0A482XG50"/>
<dbReference type="OrthoDB" id="262308at2759"/>
<evidence type="ECO:0000313" key="2">
    <source>
        <dbReference type="EMBL" id="RZF44712.1"/>
    </source>
</evidence>
<dbReference type="SMR" id="A0A482XG50"/>
<proteinExistence type="predicted"/>
<evidence type="ECO:0000313" key="3">
    <source>
        <dbReference type="Proteomes" id="UP000291343"/>
    </source>
</evidence>
<keyword evidence="3" id="KW-1185">Reference proteome</keyword>
<dbReference type="SUPFAM" id="SSF52833">
    <property type="entry name" value="Thioredoxin-like"/>
    <property type="match status" value="1"/>
</dbReference>
<evidence type="ECO:0000256" key="1">
    <source>
        <dbReference type="ARBA" id="ARBA00022729"/>
    </source>
</evidence>
<dbReference type="InterPro" id="IPR017937">
    <property type="entry name" value="Thioredoxin_CS"/>
</dbReference>
<dbReference type="InterPro" id="IPR037462">
    <property type="entry name" value="ERp19"/>
</dbReference>
<name>A0A482XG50_LAOST</name>
<dbReference type="InterPro" id="IPR036249">
    <property type="entry name" value="Thioredoxin-like_sf"/>
</dbReference>
<dbReference type="CDD" id="cd02959">
    <property type="entry name" value="ERp19"/>
    <property type="match status" value="1"/>
</dbReference>
<dbReference type="PANTHER" id="PTHR15337">
    <property type="entry name" value="ANTERIOR GRADIENT PROTEIN-RELATED"/>
    <property type="match status" value="1"/>
</dbReference>
<dbReference type="InterPro" id="IPR051099">
    <property type="entry name" value="AGR/TXD"/>
</dbReference>
<keyword evidence="1" id="KW-0732">Signal</keyword>
<dbReference type="EMBL" id="QKKF02010319">
    <property type="protein sequence ID" value="RZF44712.1"/>
    <property type="molecule type" value="Genomic_DNA"/>
</dbReference>
<dbReference type="GO" id="GO:0005783">
    <property type="term" value="C:endoplasmic reticulum"/>
    <property type="evidence" value="ECO:0007669"/>
    <property type="project" value="TreeGrafter"/>
</dbReference>
<protein>
    <recommendedName>
        <fullName evidence="4">Thioredoxin domain-containing protein 12</fullName>
    </recommendedName>
</protein>
<comment type="caution">
    <text evidence="2">The sequence shown here is derived from an EMBL/GenBank/DDBJ whole genome shotgun (WGS) entry which is preliminary data.</text>
</comment>
<dbReference type="AlphaFoldDB" id="A0A482XG50"/>
<dbReference type="PROSITE" id="PS00194">
    <property type="entry name" value="THIOREDOXIN_1"/>
    <property type="match status" value="1"/>
</dbReference>
<accession>A0A482XG50</accession>
<dbReference type="Gene3D" id="3.40.30.10">
    <property type="entry name" value="Glutaredoxin"/>
    <property type="match status" value="1"/>
</dbReference>
<gene>
    <name evidence="2" type="ORF">LSTR_LSTR000664</name>
</gene>
<organism evidence="2 3">
    <name type="scientific">Laodelphax striatellus</name>
    <name type="common">Small brown planthopper</name>
    <name type="synonym">Delphax striatella</name>
    <dbReference type="NCBI Taxonomy" id="195883"/>
    <lineage>
        <taxon>Eukaryota</taxon>
        <taxon>Metazoa</taxon>
        <taxon>Ecdysozoa</taxon>
        <taxon>Arthropoda</taxon>
        <taxon>Hexapoda</taxon>
        <taxon>Insecta</taxon>
        <taxon>Pterygota</taxon>
        <taxon>Neoptera</taxon>
        <taxon>Paraneoptera</taxon>
        <taxon>Hemiptera</taxon>
        <taxon>Auchenorrhyncha</taxon>
        <taxon>Fulgoroidea</taxon>
        <taxon>Delphacidae</taxon>
        <taxon>Criomorphinae</taxon>
        <taxon>Laodelphax</taxon>
    </lineage>
</organism>
<evidence type="ECO:0008006" key="4">
    <source>
        <dbReference type="Google" id="ProtNLM"/>
    </source>
</evidence>
<dbReference type="Proteomes" id="UP000291343">
    <property type="component" value="Unassembled WGS sequence"/>
</dbReference>
<reference evidence="2 3" key="1">
    <citation type="journal article" date="2017" name="Gigascience">
        <title>Genome sequence of the small brown planthopper, Laodelphax striatellus.</title>
        <authorList>
            <person name="Zhu J."/>
            <person name="Jiang F."/>
            <person name="Wang X."/>
            <person name="Yang P."/>
            <person name="Bao Y."/>
            <person name="Zhao W."/>
            <person name="Wang W."/>
            <person name="Lu H."/>
            <person name="Wang Q."/>
            <person name="Cui N."/>
            <person name="Li J."/>
            <person name="Chen X."/>
            <person name="Luo L."/>
            <person name="Yu J."/>
            <person name="Kang L."/>
            <person name="Cui F."/>
        </authorList>
    </citation>
    <scope>NUCLEOTIDE SEQUENCE [LARGE SCALE GENOMIC DNA]</scope>
    <source>
        <strain evidence="2">Lst14</strain>
    </source>
</reference>
<sequence length="175" mass="19603">MLIPVWLSSNIVSVGLVCFGSYFLPKVEAYAEYINGGLGKGFGEQIAWKTLDKGLDEAKSKQLPVMLIIHKSWCGACKALKPQFASSKEIHNLSEHLIMVNTGDDDEPKDKKYAPDGAYFPRILFLGPNGEVLTEYFNEQGHPQYKYYYSSPESIAVTMKKVVSNSKKFKVPDEL</sequence>